<keyword evidence="3 6" id="KW-0717">Septation</keyword>
<dbReference type="NCBIfam" id="TIGR01222">
    <property type="entry name" value="minC"/>
    <property type="match status" value="1"/>
</dbReference>
<keyword evidence="9" id="KW-1185">Reference proteome</keyword>
<evidence type="ECO:0000256" key="3">
    <source>
        <dbReference type="ARBA" id="ARBA00023210"/>
    </source>
</evidence>
<dbReference type="Gene3D" id="3.30.70.260">
    <property type="match status" value="1"/>
</dbReference>
<evidence type="ECO:0000256" key="2">
    <source>
        <dbReference type="ARBA" id="ARBA00022618"/>
    </source>
</evidence>
<dbReference type="Pfam" id="PF03775">
    <property type="entry name" value="MinC_C"/>
    <property type="match status" value="1"/>
</dbReference>
<dbReference type="InterPro" id="IPR013033">
    <property type="entry name" value="MinC"/>
</dbReference>
<evidence type="ECO:0000259" key="7">
    <source>
        <dbReference type="Pfam" id="PF03775"/>
    </source>
</evidence>
<evidence type="ECO:0000256" key="5">
    <source>
        <dbReference type="ARBA" id="ARBA00025606"/>
    </source>
</evidence>
<reference evidence="9" key="1">
    <citation type="journal article" date="2019" name="Int. J. Syst. Evol. Microbiol.">
        <title>The Global Catalogue of Microorganisms (GCM) 10K type strain sequencing project: providing services to taxonomists for standard genome sequencing and annotation.</title>
        <authorList>
            <consortium name="The Broad Institute Genomics Platform"/>
            <consortium name="The Broad Institute Genome Sequencing Center for Infectious Disease"/>
            <person name="Wu L."/>
            <person name="Ma J."/>
        </authorList>
    </citation>
    <scope>NUCLEOTIDE SEQUENCE [LARGE SCALE GENOMIC DNA]</scope>
    <source>
        <strain evidence="9">IBRC 10765</strain>
    </source>
</reference>
<dbReference type="InterPro" id="IPR036145">
    <property type="entry name" value="MinC_C_sf"/>
</dbReference>
<dbReference type="RefSeq" id="WP_380694523.1">
    <property type="nucleotide sequence ID" value="NZ_JBHRYR010000002.1"/>
</dbReference>
<keyword evidence="2 6" id="KW-0132">Cell division</keyword>
<dbReference type="Gene3D" id="2.160.20.70">
    <property type="match status" value="1"/>
</dbReference>
<dbReference type="InterPro" id="IPR016098">
    <property type="entry name" value="CAP/MinC_C"/>
</dbReference>
<comment type="similarity">
    <text evidence="1 6">Belongs to the MinC family.</text>
</comment>
<evidence type="ECO:0000313" key="9">
    <source>
        <dbReference type="Proteomes" id="UP001595617"/>
    </source>
</evidence>
<dbReference type="PANTHER" id="PTHR34108:SF1">
    <property type="entry name" value="SEPTUM SITE-DETERMINING PROTEIN MINC"/>
    <property type="match status" value="1"/>
</dbReference>
<comment type="caution">
    <text evidence="8">The sequence shown here is derived from an EMBL/GenBank/DDBJ whole genome shotgun (WGS) entry which is preliminary data.</text>
</comment>
<dbReference type="SUPFAM" id="SSF63848">
    <property type="entry name" value="Cell-division inhibitor MinC, C-terminal domain"/>
    <property type="match status" value="1"/>
</dbReference>
<dbReference type="Proteomes" id="UP001595617">
    <property type="component" value="Unassembled WGS sequence"/>
</dbReference>
<gene>
    <name evidence="6 8" type="primary">minC</name>
    <name evidence="8" type="ORF">ACFOOG_06175</name>
</gene>
<accession>A0ABV7ZW71</accession>
<name>A0ABV7ZW71_9GAMM</name>
<comment type="function">
    <text evidence="5 6">Cell division inhibitor that blocks the formation of polar Z ring septums. Rapidly oscillates between the poles of the cell to destabilize FtsZ filaments that have formed before they mature into polar Z rings. Prevents FtsZ polymerization.</text>
</comment>
<evidence type="ECO:0000313" key="8">
    <source>
        <dbReference type="EMBL" id="MFC3852416.1"/>
    </source>
</evidence>
<dbReference type="EMBL" id="JBHRYR010000002">
    <property type="protein sequence ID" value="MFC3852416.1"/>
    <property type="molecule type" value="Genomic_DNA"/>
</dbReference>
<proteinExistence type="inferred from homology"/>
<dbReference type="PANTHER" id="PTHR34108">
    <property type="entry name" value="SEPTUM SITE-DETERMINING PROTEIN MINC"/>
    <property type="match status" value="1"/>
</dbReference>
<sequence>MTTSAFSVPQRSVLTLKGSMTAYALLQLAPLCSFADACSALDELVKDDSSMAYAPCVLAFPGWDQPPDWLPEWLQAVRAAQLVPFAVQFQTDVWRPVIHELGLADLPAPDASVRPQKRISANTRRSVVVRQQVRSGQQIYARDADLIIMAPVSAGAEVMADYNIHVYGPLRGRAMAGVRGFDKAQIFCTTLEAELVAIAGIYMLPDQFPEATQHIQIHFQDDQLVITGDTPDR</sequence>
<evidence type="ECO:0000256" key="6">
    <source>
        <dbReference type="HAMAP-Rule" id="MF_00267"/>
    </source>
</evidence>
<evidence type="ECO:0000256" key="4">
    <source>
        <dbReference type="ARBA" id="ARBA00023306"/>
    </source>
</evidence>
<feature type="domain" description="Septum formation inhibitor MinC C-terminal" evidence="7">
    <location>
        <begin position="128"/>
        <end position="226"/>
    </location>
</feature>
<dbReference type="InterPro" id="IPR005526">
    <property type="entry name" value="Septum_form_inhib_MinC_C"/>
</dbReference>
<organism evidence="8 9">
    <name type="scientific">Saccharospirillum mangrovi</name>
    <dbReference type="NCBI Taxonomy" id="2161747"/>
    <lineage>
        <taxon>Bacteria</taxon>
        <taxon>Pseudomonadati</taxon>
        <taxon>Pseudomonadota</taxon>
        <taxon>Gammaproteobacteria</taxon>
        <taxon>Oceanospirillales</taxon>
        <taxon>Saccharospirillaceae</taxon>
        <taxon>Saccharospirillum</taxon>
    </lineage>
</organism>
<comment type="subunit">
    <text evidence="6">Interacts with MinD and FtsZ.</text>
</comment>
<dbReference type="HAMAP" id="MF_00267">
    <property type="entry name" value="MinC"/>
    <property type="match status" value="1"/>
</dbReference>
<keyword evidence="4 6" id="KW-0131">Cell cycle</keyword>
<protein>
    <recommendedName>
        <fullName evidence="6">Probable septum site-determining protein MinC</fullName>
    </recommendedName>
</protein>
<evidence type="ECO:0000256" key="1">
    <source>
        <dbReference type="ARBA" id="ARBA00006291"/>
    </source>
</evidence>